<reference evidence="1" key="1">
    <citation type="submission" date="2024-05" db="EMBL/GenBank/DDBJ databases">
        <title>Draft genome assemblies of 36 bacteria isolated from hibernating arctic ground squirrels.</title>
        <authorList>
            <person name="McKee H."/>
            <person name="Mullen L."/>
            <person name="Drown D.M."/>
            <person name="Duddleston K.N."/>
        </authorList>
    </citation>
    <scope>NUCLEOTIDE SEQUENCE</scope>
    <source>
        <strain evidence="1">AR004</strain>
    </source>
</reference>
<evidence type="ECO:0000313" key="1">
    <source>
        <dbReference type="EMBL" id="XCP82884.1"/>
    </source>
</evidence>
<dbReference type="EMBL" id="CP159989">
    <property type="protein sequence ID" value="XCP82884.1"/>
    <property type="molecule type" value="Genomic_DNA"/>
</dbReference>
<accession>A0AAU8N5T7</accession>
<dbReference type="AlphaFoldDB" id="A0AAU8N5T7"/>
<proteinExistence type="predicted"/>
<name>A0AAU8N5T7_9ACTO</name>
<sequence length="75" mass="7770">MSLTHLENGGWAVSDLHRLSVYELDEDTGVLIEQALRGGTVSLSSPVLREALTSGVLTDAGSSGAVEPGHVDSAH</sequence>
<organism evidence="1">
    <name type="scientific">Actinomyces timonensis</name>
    <dbReference type="NCBI Taxonomy" id="1288391"/>
    <lineage>
        <taxon>Bacteria</taxon>
        <taxon>Bacillati</taxon>
        <taxon>Actinomycetota</taxon>
        <taxon>Actinomycetes</taxon>
        <taxon>Actinomycetales</taxon>
        <taxon>Actinomycetaceae</taxon>
        <taxon>Actinomyces</taxon>
    </lineage>
</organism>
<dbReference type="NCBIfam" id="NF038044">
    <property type="entry name" value="act_def_assoc_B"/>
    <property type="match status" value="1"/>
</dbReference>
<gene>
    <name evidence="1" type="primary">adfB</name>
    <name evidence="1" type="ORF">ABXS69_03005</name>
</gene>
<protein>
    <submittedName>
        <fullName evidence="1">Actinodefensin-associated protein B</fullName>
    </submittedName>
</protein>
<dbReference type="RefSeq" id="WP_366181117.1">
    <property type="nucleotide sequence ID" value="NZ_CP159989.1"/>
</dbReference>